<dbReference type="AlphaFoldDB" id="A0A0A9YFX9"/>
<gene>
    <name evidence="1" type="primary">pif1_3</name>
    <name evidence="1" type="ORF">CM83_105320</name>
</gene>
<keyword evidence="1" id="KW-0547">Nucleotide-binding</keyword>
<protein>
    <submittedName>
        <fullName evidence="1">ATP-dependent DNA helicase PIF1</fullName>
    </submittedName>
</protein>
<keyword evidence="1" id="KW-0378">Hydrolase</keyword>
<accession>A0A0A9YFX9</accession>
<dbReference type="Gene3D" id="3.60.10.10">
    <property type="entry name" value="Endonuclease/exonuclease/phosphatase"/>
    <property type="match status" value="1"/>
</dbReference>
<proteinExistence type="predicted"/>
<feature type="non-terminal residue" evidence="1">
    <location>
        <position position="1"/>
    </location>
</feature>
<dbReference type="GO" id="GO:0004386">
    <property type="term" value="F:helicase activity"/>
    <property type="evidence" value="ECO:0007669"/>
    <property type="project" value="UniProtKB-KW"/>
</dbReference>
<evidence type="ECO:0000313" key="1">
    <source>
        <dbReference type="EMBL" id="JAG31064.1"/>
    </source>
</evidence>
<keyword evidence="1" id="KW-0347">Helicase</keyword>
<dbReference type="EMBL" id="GBHO01012540">
    <property type="protein sequence ID" value="JAG31064.1"/>
    <property type="molecule type" value="Transcribed_RNA"/>
</dbReference>
<sequence length="116" mass="13126">VELKLNSKKLLVGVIYKPPNKLNHLEKTKKSMHQSSQKPKKMCRRSKISYSKPISFIDMETILADLSSSYDHIVIMGDFNIDLGKPKKQASDLKEMCSSLNLSILESGPTNFWLGD</sequence>
<name>A0A0A9YFX9_LYGHE</name>
<feature type="non-terminal residue" evidence="1">
    <location>
        <position position="116"/>
    </location>
</feature>
<organism evidence="1">
    <name type="scientific">Lygus hesperus</name>
    <name type="common">Western plant bug</name>
    <dbReference type="NCBI Taxonomy" id="30085"/>
    <lineage>
        <taxon>Eukaryota</taxon>
        <taxon>Metazoa</taxon>
        <taxon>Ecdysozoa</taxon>
        <taxon>Arthropoda</taxon>
        <taxon>Hexapoda</taxon>
        <taxon>Insecta</taxon>
        <taxon>Pterygota</taxon>
        <taxon>Neoptera</taxon>
        <taxon>Paraneoptera</taxon>
        <taxon>Hemiptera</taxon>
        <taxon>Heteroptera</taxon>
        <taxon>Panheteroptera</taxon>
        <taxon>Cimicomorpha</taxon>
        <taxon>Miridae</taxon>
        <taxon>Mirini</taxon>
        <taxon>Lygus</taxon>
    </lineage>
</organism>
<dbReference type="SUPFAM" id="SSF56219">
    <property type="entry name" value="DNase I-like"/>
    <property type="match status" value="1"/>
</dbReference>
<dbReference type="InterPro" id="IPR036691">
    <property type="entry name" value="Endo/exonu/phosph_ase_sf"/>
</dbReference>
<reference evidence="1" key="2">
    <citation type="submission" date="2014-07" db="EMBL/GenBank/DDBJ databases">
        <authorList>
            <person name="Hull J."/>
        </authorList>
    </citation>
    <scope>NUCLEOTIDE SEQUENCE</scope>
</reference>
<reference evidence="1" key="1">
    <citation type="journal article" date="2014" name="PLoS ONE">
        <title>Transcriptome-Based Identification of ABC Transporters in the Western Tarnished Plant Bug Lygus hesperus.</title>
        <authorList>
            <person name="Hull J.J."/>
            <person name="Chaney K."/>
            <person name="Geib S.M."/>
            <person name="Fabrick J.A."/>
            <person name="Brent C.S."/>
            <person name="Walsh D."/>
            <person name="Lavine L.C."/>
        </authorList>
    </citation>
    <scope>NUCLEOTIDE SEQUENCE</scope>
</reference>
<keyword evidence="1" id="KW-0067">ATP-binding</keyword>